<keyword evidence="3" id="KW-1185">Reference proteome</keyword>
<protein>
    <submittedName>
        <fullName evidence="2">Uncharacterized protein</fullName>
    </submittedName>
</protein>
<dbReference type="AlphaFoldDB" id="A0A8J6BTU9"/>
<dbReference type="OrthoDB" id="676742at2759"/>
<proteinExistence type="predicted"/>
<name>A0A8J6BTU9_ZIZPA</name>
<reference evidence="2" key="1">
    <citation type="journal article" date="2021" name="bioRxiv">
        <title>Whole Genome Assembly and Annotation of Northern Wild Rice, Zizania palustris L., Supports a Whole Genome Duplication in the Zizania Genus.</title>
        <authorList>
            <person name="Haas M."/>
            <person name="Kono T."/>
            <person name="Macchietto M."/>
            <person name="Millas R."/>
            <person name="McGilp L."/>
            <person name="Shao M."/>
            <person name="Duquette J."/>
            <person name="Hirsch C.N."/>
            <person name="Kimball J."/>
        </authorList>
    </citation>
    <scope>NUCLEOTIDE SEQUENCE</scope>
    <source>
        <tissue evidence="2">Fresh leaf tissue</tissue>
    </source>
</reference>
<organism evidence="2 3">
    <name type="scientific">Zizania palustris</name>
    <name type="common">Northern wild rice</name>
    <dbReference type="NCBI Taxonomy" id="103762"/>
    <lineage>
        <taxon>Eukaryota</taxon>
        <taxon>Viridiplantae</taxon>
        <taxon>Streptophyta</taxon>
        <taxon>Embryophyta</taxon>
        <taxon>Tracheophyta</taxon>
        <taxon>Spermatophyta</taxon>
        <taxon>Magnoliopsida</taxon>
        <taxon>Liliopsida</taxon>
        <taxon>Poales</taxon>
        <taxon>Poaceae</taxon>
        <taxon>BOP clade</taxon>
        <taxon>Oryzoideae</taxon>
        <taxon>Oryzeae</taxon>
        <taxon>Zizaniinae</taxon>
        <taxon>Zizania</taxon>
    </lineage>
</organism>
<comment type="caution">
    <text evidence="2">The sequence shown here is derived from an EMBL/GenBank/DDBJ whole genome shotgun (WGS) entry which is preliminary data.</text>
</comment>
<feature type="compositionally biased region" description="Polar residues" evidence="1">
    <location>
        <begin position="251"/>
        <end position="269"/>
    </location>
</feature>
<gene>
    <name evidence="2" type="ORF">GUJ93_ZPchr0012g20046</name>
</gene>
<feature type="region of interest" description="Disordered" evidence="1">
    <location>
        <begin position="124"/>
        <end position="158"/>
    </location>
</feature>
<sequence>MPSLSRLLISSLDKDEILNLQMLRPLSNLKLFWLAGKLEGGLKKDPIGSFSYMLNLVNLVITGAYDGEQLTFHAGWFPKLNLLQLADMEHLNWIEIEDGSMVCLCQLELVGLRNLNEVPKGIRSVSRSSKRKPKTIGTIKGGSFPTMHPSSPFKSPSRLLHPPPLAHGPSSLPASALPAAAVATCLFPASQPSPVAALGRCLQELLEIIKAGGLGAPPAWLHHQKISCRPICTVRSRFVIALLFSHPVHPTASSAPPTDSIATFPSRSQAAPPPAPP</sequence>
<dbReference type="EMBL" id="JAAALK010000080">
    <property type="protein sequence ID" value="KAG8095309.1"/>
    <property type="molecule type" value="Genomic_DNA"/>
</dbReference>
<evidence type="ECO:0000256" key="1">
    <source>
        <dbReference type="SAM" id="MobiDB-lite"/>
    </source>
</evidence>
<evidence type="ECO:0000313" key="2">
    <source>
        <dbReference type="EMBL" id="KAG8095309.1"/>
    </source>
</evidence>
<feature type="region of interest" description="Disordered" evidence="1">
    <location>
        <begin position="251"/>
        <end position="277"/>
    </location>
</feature>
<reference evidence="2" key="2">
    <citation type="submission" date="2021-02" db="EMBL/GenBank/DDBJ databases">
        <authorList>
            <person name="Kimball J.A."/>
            <person name="Haas M.W."/>
            <person name="Macchietto M."/>
            <person name="Kono T."/>
            <person name="Duquette J."/>
            <person name="Shao M."/>
        </authorList>
    </citation>
    <scope>NUCLEOTIDE SEQUENCE</scope>
    <source>
        <tissue evidence="2">Fresh leaf tissue</tissue>
    </source>
</reference>
<evidence type="ECO:0000313" key="3">
    <source>
        <dbReference type="Proteomes" id="UP000729402"/>
    </source>
</evidence>
<accession>A0A8J6BTU9</accession>
<dbReference type="Proteomes" id="UP000729402">
    <property type="component" value="Unassembled WGS sequence"/>
</dbReference>